<evidence type="ECO:0000313" key="2">
    <source>
        <dbReference type="EMBL" id="TPG55375.1"/>
    </source>
</evidence>
<accession>A0A502G0T7</accession>
<comment type="caution">
    <text evidence="2">The sequence shown here is derived from an EMBL/GenBank/DDBJ whole genome shotgun (WGS) entry which is preliminary data.</text>
</comment>
<name>A0A502G0T7_9SPHN</name>
<feature type="chain" id="PRO_5021432317" evidence="1">
    <location>
        <begin position="21"/>
        <end position="224"/>
    </location>
</feature>
<sequence length="224" mass="22964">MKFFMPLALCLATAPGLAQAESGRDMLIQTAFVVRDRSVALTQLAGIEAAASSTLAKTPGDSEALLSRAMATSYHAKLTRSRSEALSAKAQFEALVAKNPRDAEALAALGAWHLSAVKALGALVARGGLGARKAVGLDAIDRALAAGGDRALFPGIAGLLRLAIDPGDARGVALIGQAARAGAVTPVDRLIQRRAAQLELVVKGGDAKLIQALANRLLPLGQFG</sequence>
<dbReference type="OrthoDB" id="7596664at2"/>
<evidence type="ECO:0000313" key="3">
    <source>
        <dbReference type="Proteomes" id="UP000319931"/>
    </source>
</evidence>
<dbReference type="AlphaFoldDB" id="A0A502G0T7"/>
<proteinExistence type="predicted"/>
<organism evidence="2 3">
    <name type="scientific">Sphingomonas glacialis</name>
    <dbReference type="NCBI Taxonomy" id="658225"/>
    <lineage>
        <taxon>Bacteria</taxon>
        <taxon>Pseudomonadati</taxon>
        <taxon>Pseudomonadota</taxon>
        <taxon>Alphaproteobacteria</taxon>
        <taxon>Sphingomonadales</taxon>
        <taxon>Sphingomonadaceae</taxon>
        <taxon>Sphingomonas</taxon>
    </lineage>
</organism>
<keyword evidence="3" id="KW-1185">Reference proteome</keyword>
<gene>
    <name evidence="2" type="ORF">EAH76_11200</name>
</gene>
<dbReference type="EMBL" id="RCZC01000002">
    <property type="protein sequence ID" value="TPG55375.1"/>
    <property type="molecule type" value="Genomic_DNA"/>
</dbReference>
<protein>
    <submittedName>
        <fullName evidence="2">Uncharacterized protein</fullName>
    </submittedName>
</protein>
<evidence type="ECO:0000256" key="1">
    <source>
        <dbReference type="SAM" id="SignalP"/>
    </source>
</evidence>
<reference evidence="2 3" key="1">
    <citation type="journal article" date="2019" name="Environ. Microbiol.">
        <title>Species interactions and distinct microbial communities in high Arctic permafrost affected cryosols are associated with the CH4 and CO2 gas fluxes.</title>
        <authorList>
            <person name="Altshuler I."/>
            <person name="Hamel J."/>
            <person name="Turney S."/>
            <person name="Magnuson E."/>
            <person name="Levesque R."/>
            <person name="Greer C."/>
            <person name="Whyte L.G."/>
        </authorList>
    </citation>
    <scope>NUCLEOTIDE SEQUENCE [LARGE SCALE GENOMIC DNA]</scope>
    <source>
        <strain evidence="2 3">E6.1</strain>
    </source>
</reference>
<keyword evidence="1" id="KW-0732">Signal</keyword>
<dbReference type="Proteomes" id="UP000319931">
    <property type="component" value="Unassembled WGS sequence"/>
</dbReference>
<feature type="signal peptide" evidence="1">
    <location>
        <begin position="1"/>
        <end position="20"/>
    </location>
</feature>